<evidence type="ECO:0000256" key="2">
    <source>
        <dbReference type="ARBA" id="ARBA00022679"/>
    </source>
</evidence>
<dbReference type="Gene3D" id="3.30.559.70">
    <property type="entry name" value="Choline/Carnitine o-acyltransferase, domain 2"/>
    <property type="match status" value="1"/>
</dbReference>
<dbReference type="InterPro" id="IPR023213">
    <property type="entry name" value="CAT-like_dom_sf"/>
</dbReference>
<organism evidence="5 6">
    <name type="scientific">Anabas testudineus</name>
    <name type="common">Climbing perch</name>
    <name type="synonym">Anthias testudineus</name>
    <dbReference type="NCBI Taxonomy" id="64144"/>
    <lineage>
        <taxon>Eukaryota</taxon>
        <taxon>Metazoa</taxon>
        <taxon>Chordata</taxon>
        <taxon>Craniata</taxon>
        <taxon>Vertebrata</taxon>
        <taxon>Euteleostomi</taxon>
        <taxon>Actinopterygii</taxon>
        <taxon>Neopterygii</taxon>
        <taxon>Teleostei</taxon>
        <taxon>Neoteleostei</taxon>
        <taxon>Acanthomorphata</taxon>
        <taxon>Anabantaria</taxon>
        <taxon>Anabantiformes</taxon>
        <taxon>Anabantoidei</taxon>
        <taxon>Anabantidae</taxon>
        <taxon>Anabas</taxon>
    </lineage>
</organism>
<keyword evidence="3" id="KW-0012">Acyltransferase</keyword>
<evidence type="ECO:0000313" key="5">
    <source>
        <dbReference type="Ensembl" id="ENSATEP00000045475.1"/>
    </source>
</evidence>
<dbReference type="InterPro" id="IPR039551">
    <property type="entry name" value="Cho/carn_acyl_trans"/>
</dbReference>
<dbReference type="GO" id="GO:0005777">
    <property type="term" value="C:peroxisome"/>
    <property type="evidence" value="ECO:0007669"/>
    <property type="project" value="TreeGrafter"/>
</dbReference>
<dbReference type="Ensembl" id="ENSATET00000045698.2">
    <property type="protein sequence ID" value="ENSATEP00000045475.1"/>
    <property type="gene ID" value="ENSATEG00000007961.3"/>
</dbReference>
<keyword evidence="6" id="KW-1185">Reference proteome</keyword>
<reference evidence="5" key="1">
    <citation type="submission" date="2021-04" db="EMBL/GenBank/DDBJ databases">
        <authorList>
            <consortium name="Wellcome Sanger Institute Data Sharing"/>
        </authorList>
    </citation>
    <scope>NUCLEOTIDE SEQUENCE [LARGE SCALE GENOMIC DNA]</scope>
</reference>
<proteinExistence type="inferred from homology"/>
<dbReference type="InterPro" id="IPR000542">
    <property type="entry name" value="Carn_acyl_trans"/>
</dbReference>
<dbReference type="GO" id="GO:0004092">
    <property type="term" value="F:carnitine O-acetyltransferase activity"/>
    <property type="evidence" value="ECO:0007669"/>
    <property type="project" value="TreeGrafter"/>
</dbReference>
<dbReference type="PANTHER" id="PTHR22589">
    <property type="entry name" value="CARNITINE O-ACYLTRANSFERASE"/>
    <property type="match status" value="1"/>
</dbReference>
<protein>
    <recommendedName>
        <fullName evidence="4">Choline/carnitine acyltransferase domain-containing protein</fullName>
    </recommendedName>
</protein>
<dbReference type="PANTHER" id="PTHR22589:SF47">
    <property type="entry name" value="CHOLINE_CARNITINE ACYLTRANSFERASE DOMAIN-CONTAINING PROTEIN"/>
    <property type="match status" value="1"/>
</dbReference>
<dbReference type="Pfam" id="PF00755">
    <property type="entry name" value="Carn_acyltransf"/>
    <property type="match status" value="1"/>
</dbReference>
<evidence type="ECO:0000256" key="3">
    <source>
        <dbReference type="ARBA" id="ARBA00023315"/>
    </source>
</evidence>
<dbReference type="Gene3D" id="3.30.559.10">
    <property type="entry name" value="Chloramphenicol acetyltransferase-like domain"/>
    <property type="match status" value="1"/>
</dbReference>
<name>A0A7N6A9R1_ANATE</name>
<dbReference type="InterPro" id="IPR042231">
    <property type="entry name" value="Cho/carn_acyl_trans_2"/>
</dbReference>
<dbReference type="GO" id="GO:0019254">
    <property type="term" value="P:carnitine metabolic process, CoA-linked"/>
    <property type="evidence" value="ECO:0007669"/>
    <property type="project" value="TreeGrafter"/>
</dbReference>
<reference evidence="5" key="2">
    <citation type="submission" date="2025-08" db="UniProtKB">
        <authorList>
            <consortium name="Ensembl"/>
        </authorList>
    </citation>
    <scope>IDENTIFICATION</scope>
</reference>
<dbReference type="Proteomes" id="UP000265040">
    <property type="component" value="Chromosome 11"/>
</dbReference>
<evidence type="ECO:0000259" key="4">
    <source>
        <dbReference type="Pfam" id="PF00755"/>
    </source>
</evidence>
<dbReference type="AlphaFoldDB" id="A0A7N6A9R1"/>
<evidence type="ECO:0000313" key="6">
    <source>
        <dbReference type="Proteomes" id="UP000265040"/>
    </source>
</evidence>
<sequence length="585" mass="67080">MHNTDPVFKFCRNILQCFSSVPPQPVPPLAQTLQGYLRALEPLLPPEELNHTRRMVQEFGRQGGLGAQLQEDLERRARHTKNWISDWWVQWAYLESRQPLPVHSNPAISLPRRDYNDWRSQLVFASKLIAAVLDFKAKIKTGQLPVEYMRGKPLCMELYPLLFSSCRIPGPKHDYIAHYGRARRSPTHITVVRNYQFFQLEVYNSDGSRMTESQIHSQLLRIRSQSWKTDKEPMGILTSEHRHTWGQAYNRLWVMSSIYCIPLYVYASRKAAQVLHGGGTFSNSGNRWFDKTLQFVVGEDGSWGLLYEQATAEGPPIATLLDHILEKPDPKRAPLVPLPMPKKLYFNIDREIKRDIEQAKQNLDILINDLDVNVFNFKKFGKELPKRHNMSPNSFIQVALQLVYYRVHNEVVPACDIASQRMFRGGRTEYIRSPTNQTLKFILAFDDPSVSREAKLQLFREAVDAYTELTTQALNGQGIDRHLLGLKLQAIEQGLSIPKIFMDTAYGLATHWKLRTGQVPANTDSVMCFGPLVPDGYAACYNPQADHVHFSIIAFNCCEDTNAERFAHTLKDTLCQLQELLQPTV</sequence>
<dbReference type="SUPFAM" id="SSF52777">
    <property type="entry name" value="CoA-dependent acyltransferases"/>
    <property type="match status" value="2"/>
</dbReference>
<evidence type="ECO:0000256" key="1">
    <source>
        <dbReference type="ARBA" id="ARBA00005232"/>
    </source>
</evidence>
<keyword evidence="2" id="KW-0808">Transferase</keyword>
<feature type="domain" description="Choline/carnitine acyltransferase" evidence="4">
    <location>
        <begin position="25"/>
        <end position="571"/>
    </location>
</feature>
<dbReference type="GeneTree" id="ENSGT01150000286917"/>
<reference evidence="5" key="3">
    <citation type="submission" date="2025-09" db="UniProtKB">
        <authorList>
            <consortium name="Ensembl"/>
        </authorList>
    </citation>
    <scope>IDENTIFICATION</scope>
</reference>
<comment type="similarity">
    <text evidence="1">Belongs to the carnitine/choline acetyltransferase family.</text>
</comment>
<accession>A0A7N6A9R1</accession>